<dbReference type="SUPFAM" id="SSF56731">
    <property type="entry name" value="DNA primase core"/>
    <property type="match status" value="1"/>
</dbReference>
<dbReference type="InterPro" id="IPR050219">
    <property type="entry name" value="DnaG_primase"/>
</dbReference>
<dbReference type="InterPro" id="IPR036977">
    <property type="entry name" value="DNA_primase_Znf_CHC2"/>
</dbReference>
<dbReference type="Pfam" id="PF01807">
    <property type="entry name" value="Zn_ribbon_DnaG"/>
    <property type="match status" value="1"/>
</dbReference>
<keyword evidence="6" id="KW-1185">Reference proteome</keyword>
<gene>
    <name evidence="5" type="ORF">DCCM_1979</name>
</gene>
<keyword evidence="3" id="KW-0862">Zinc</keyword>
<dbReference type="GO" id="GO:0003677">
    <property type="term" value="F:DNA binding"/>
    <property type="evidence" value="ECO:0007669"/>
    <property type="project" value="InterPro"/>
</dbReference>
<evidence type="ECO:0000259" key="4">
    <source>
        <dbReference type="SMART" id="SM00400"/>
    </source>
</evidence>
<dbReference type="InterPro" id="IPR034154">
    <property type="entry name" value="TOPRIM_DnaG/twinkle"/>
</dbReference>
<protein>
    <submittedName>
        <fullName evidence="5">DNA primase</fullName>
    </submittedName>
</protein>
<evidence type="ECO:0000256" key="3">
    <source>
        <dbReference type="ARBA" id="ARBA00022833"/>
    </source>
</evidence>
<dbReference type="SMART" id="SM00400">
    <property type="entry name" value="ZnF_CHCC"/>
    <property type="match status" value="1"/>
</dbReference>
<dbReference type="CDD" id="cd01029">
    <property type="entry name" value="TOPRIM_primases"/>
    <property type="match status" value="1"/>
</dbReference>
<dbReference type="PANTHER" id="PTHR30313:SF2">
    <property type="entry name" value="DNA PRIMASE"/>
    <property type="match status" value="1"/>
</dbReference>
<dbReference type="Gene3D" id="3.90.580.10">
    <property type="entry name" value="Zinc finger, CHC2-type domain"/>
    <property type="match status" value="1"/>
</dbReference>
<evidence type="ECO:0000313" key="6">
    <source>
        <dbReference type="Proteomes" id="UP000239549"/>
    </source>
</evidence>
<dbReference type="GO" id="GO:0003899">
    <property type="term" value="F:DNA-directed RNA polymerase activity"/>
    <property type="evidence" value="ECO:0007669"/>
    <property type="project" value="InterPro"/>
</dbReference>
<dbReference type="AlphaFoldDB" id="A0A2L2XA05"/>
<dbReference type="InterPro" id="IPR002694">
    <property type="entry name" value="Znf_CHC2"/>
</dbReference>
<dbReference type="GO" id="GO:0005737">
    <property type="term" value="C:cytoplasm"/>
    <property type="evidence" value="ECO:0007669"/>
    <property type="project" value="TreeGrafter"/>
</dbReference>
<sequence length="915" mass="104540">MSIFDVVKEIPILSVINEYFPDIQLNEYQNYAKGTCPFHEDNDPSFTVYTETNTWHCFGCKLGGSNIDLVMQSKNMDTWEATKELAESWDIPYEELTPEQKAKHEELSQKQKLLDEYIGWAHTQIRKEHREVLRKRGLTDDIIDEYKIGYDPGNKPTGEAELLGFIGNGGGYLPRERIVFPVYHYGKPIYSIFWDYKHTDESKLPKYLLPNRWGKPLIGIDRIRSDSPVYMVEGIFDWFSMIQSGFLAVCAIGTSLSKEKQLILKKAQHIYLLLDNDSQKDDNPGQKAAMDLVKEMFPKAKNIALPNAKDPNELYVGNPENFKNIIGQFTNEAKDYIELLFDKLDIITKDKVANENISSLLNELQTLQLTDEIHKDLIANQLYRKLNPLGVKKKSIDNYLSSAKTSYYNEGNKDSQQDTLLKLAGKAFLFKNNVHEQCVKIKVNDHNEIWRYDSDNFKLWLTSMYYDEFARGPGSDALNSAINTIKAKAWKSDREYKLHNRTAEINKEFWYDLSDKKWRAVKITPEGWEVVSEPPILFQRYSHQQPQPEPYKDGNIKKLLDFINITDPKLKILYLVSVITSFIPDIAHAVFVFHGSEGAGKSIASKVTRRIIDPSASETCNCYDNRGEFTQYMAHNYVIILENLSNIPKTLSDKICAAVTGDGDSKRKLYSNDDDHIYNFKRLFIINGINCVATQADLLRRAILFELAHIASDKRLEERVFWERFNEARPYILGGVFNALSKAMKIYPQIKLQGTTSMADFTYWGYAVAEALGYGGEAFLNAYAENQGRQNDEAIYNNPVAFAVTSLMADKNEWTGTSSNLLEAIEAVAENERIDTRAKSWPKAPNALTRKLNEAKVILQKREIYLDLSRSGTGRNIIITNKGINATGNNEPKDDSACHNEGSYADYSSNDWNTV</sequence>
<reference evidence="6" key="1">
    <citation type="submission" date="2018-02" db="EMBL/GenBank/DDBJ databases">
        <title>Genome sequence of Desulfocucumis palustris strain NAW-5.</title>
        <authorList>
            <person name="Watanabe M."/>
            <person name="Kojima H."/>
            <person name="Fukui M."/>
        </authorList>
    </citation>
    <scope>NUCLEOTIDE SEQUENCE [LARGE SCALE GENOMIC DNA]</scope>
    <source>
        <strain evidence="6">NAW-5</strain>
    </source>
</reference>
<evidence type="ECO:0000256" key="1">
    <source>
        <dbReference type="ARBA" id="ARBA00022723"/>
    </source>
</evidence>
<dbReference type="GO" id="GO:0008270">
    <property type="term" value="F:zinc ion binding"/>
    <property type="evidence" value="ECO:0007669"/>
    <property type="project" value="UniProtKB-KW"/>
</dbReference>
<evidence type="ECO:0000256" key="2">
    <source>
        <dbReference type="ARBA" id="ARBA00022771"/>
    </source>
</evidence>
<keyword evidence="2" id="KW-0863">Zinc-finger</keyword>
<dbReference type="Gene3D" id="3.40.1360.10">
    <property type="match status" value="1"/>
</dbReference>
<evidence type="ECO:0000313" key="5">
    <source>
        <dbReference type="EMBL" id="GBF32882.1"/>
    </source>
</evidence>
<dbReference type="PANTHER" id="PTHR30313">
    <property type="entry name" value="DNA PRIMASE"/>
    <property type="match status" value="1"/>
</dbReference>
<dbReference type="Proteomes" id="UP000239549">
    <property type="component" value="Unassembled WGS sequence"/>
</dbReference>
<feature type="domain" description="Zinc finger CHC2-type" evidence="4">
    <location>
        <begin position="32"/>
        <end position="86"/>
    </location>
</feature>
<proteinExistence type="predicted"/>
<name>A0A2L2XA05_9FIRM</name>
<accession>A0A2L2XA05</accession>
<dbReference type="GO" id="GO:0006269">
    <property type="term" value="P:DNA replication, synthesis of primer"/>
    <property type="evidence" value="ECO:0007669"/>
    <property type="project" value="TreeGrafter"/>
</dbReference>
<dbReference type="RefSeq" id="WP_104371351.1">
    <property type="nucleotide sequence ID" value="NZ_BFAV01000065.1"/>
</dbReference>
<dbReference type="Pfam" id="PF13155">
    <property type="entry name" value="Toprim_2"/>
    <property type="match status" value="1"/>
</dbReference>
<keyword evidence="1" id="KW-0479">Metal-binding</keyword>
<dbReference type="OrthoDB" id="9803773at2"/>
<comment type="caution">
    <text evidence="5">The sequence shown here is derived from an EMBL/GenBank/DDBJ whole genome shotgun (WGS) entry which is preliminary data.</text>
</comment>
<dbReference type="SUPFAM" id="SSF57783">
    <property type="entry name" value="Zinc beta-ribbon"/>
    <property type="match status" value="1"/>
</dbReference>
<dbReference type="EMBL" id="BFAV01000065">
    <property type="protein sequence ID" value="GBF32882.1"/>
    <property type="molecule type" value="Genomic_DNA"/>
</dbReference>
<organism evidence="5 6">
    <name type="scientific">Desulfocucumis palustris</name>
    <dbReference type="NCBI Taxonomy" id="1898651"/>
    <lineage>
        <taxon>Bacteria</taxon>
        <taxon>Bacillati</taxon>
        <taxon>Bacillota</taxon>
        <taxon>Clostridia</taxon>
        <taxon>Eubacteriales</taxon>
        <taxon>Desulfocucumaceae</taxon>
        <taxon>Desulfocucumis</taxon>
    </lineage>
</organism>